<evidence type="ECO:0000256" key="12">
    <source>
        <dbReference type="ARBA" id="ARBA00033194"/>
    </source>
</evidence>
<comment type="subunit">
    <text evidence="2">Component of the EKC/KEOPS complex composed of at least BUD32, CGI121, GON7, KAE1 and PCC1; the whole complex dimerizes.</text>
</comment>
<dbReference type="InterPro" id="IPR000719">
    <property type="entry name" value="Prot_kinase_dom"/>
</dbReference>
<keyword evidence="6" id="KW-0723">Serine/threonine-protein kinase</keyword>
<dbReference type="PROSITE" id="PS50011">
    <property type="entry name" value="PROTEIN_KINASE_DOM"/>
    <property type="match status" value="1"/>
</dbReference>
<organism evidence="17 18">
    <name type="scientific">Clonostachys chloroleuca</name>
    <dbReference type="NCBI Taxonomy" id="1926264"/>
    <lineage>
        <taxon>Eukaryota</taxon>
        <taxon>Fungi</taxon>
        <taxon>Dikarya</taxon>
        <taxon>Ascomycota</taxon>
        <taxon>Pezizomycotina</taxon>
        <taxon>Sordariomycetes</taxon>
        <taxon>Hypocreomycetidae</taxon>
        <taxon>Hypocreales</taxon>
        <taxon>Bionectriaceae</taxon>
        <taxon>Clonostachys</taxon>
    </lineage>
</organism>
<evidence type="ECO:0000256" key="14">
    <source>
        <dbReference type="ARBA" id="ARBA00048679"/>
    </source>
</evidence>
<keyword evidence="8 15" id="KW-0547">Nucleotide-binding</keyword>
<comment type="catalytic activity">
    <reaction evidence="14">
        <text>L-seryl-[protein] + ATP = O-phospho-L-seryl-[protein] + ADP + H(+)</text>
        <dbReference type="Rhea" id="RHEA:17989"/>
        <dbReference type="Rhea" id="RHEA-COMP:9863"/>
        <dbReference type="Rhea" id="RHEA-COMP:11604"/>
        <dbReference type="ChEBI" id="CHEBI:15378"/>
        <dbReference type="ChEBI" id="CHEBI:29999"/>
        <dbReference type="ChEBI" id="CHEBI:30616"/>
        <dbReference type="ChEBI" id="CHEBI:83421"/>
        <dbReference type="ChEBI" id="CHEBI:456216"/>
        <dbReference type="EC" id="2.7.11.1"/>
    </reaction>
</comment>
<evidence type="ECO:0000256" key="2">
    <source>
        <dbReference type="ARBA" id="ARBA00011534"/>
    </source>
</evidence>
<accession>A0AA35QGD1</accession>
<evidence type="ECO:0000256" key="3">
    <source>
        <dbReference type="ARBA" id="ARBA00012513"/>
    </source>
</evidence>
<evidence type="ECO:0000256" key="7">
    <source>
        <dbReference type="ARBA" id="ARBA00022679"/>
    </source>
</evidence>
<keyword evidence="7" id="KW-0808">Transferase</keyword>
<dbReference type="Pfam" id="PF00069">
    <property type="entry name" value="Pkinase"/>
    <property type="match status" value="2"/>
</dbReference>
<evidence type="ECO:0000256" key="8">
    <source>
        <dbReference type="ARBA" id="ARBA00022741"/>
    </source>
</evidence>
<evidence type="ECO:0000256" key="1">
    <source>
        <dbReference type="ARBA" id="ARBA00003747"/>
    </source>
</evidence>
<reference evidence="17" key="1">
    <citation type="submission" date="2023-01" db="EMBL/GenBank/DDBJ databases">
        <authorList>
            <person name="Piombo E."/>
        </authorList>
    </citation>
    <scope>NUCLEOTIDE SEQUENCE</scope>
</reference>
<dbReference type="InterPro" id="IPR017441">
    <property type="entry name" value="Protein_kinase_ATP_BS"/>
</dbReference>
<dbReference type="AlphaFoldDB" id="A0AA35QGD1"/>
<dbReference type="PANTHER" id="PTHR45646">
    <property type="entry name" value="SERINE/THREONINE-PROTEIN KINASE DOA-RELATED"/>
    <property type="match status" value="1"/>
</dbReference>
<dbReference type="EC" id="2.7.11.1" evidence="3"/>
<keyword evidence="9" id="KW-0418">Kinase</keyword>
<keyword evidence="18" id="KW-1185">Reference proteome</keyword>
<dbReference type="GO" id="GO:0004674">
    <property type="term" value="F:protein serine/threonine kinase activity"/>
    <property type="evidence" value="ECO:0007669"/>
    <property type="project" value="UniProtKB-KW"/>
</dbReference>
<evidence type="ECO:0000259" key="16">
    <source>
        <dbReference type="PROSITE" id="PS50011"/>
    </source>
</evidence>
<proteinExistence type="predicted"/>
<evidence type="ECO:0000256" key="6">
    <source>
        <dbReference type="ARBA" id="ARBA00022527"/>
    </source>
</evidence>
<comment type="function">
    <text evidence="1">Component of the EKC/KEOPS complex that is required for the formation of a threonylcarbamoyl group on adenosine at position 37 (t(6)A37) in tRNAs that read codons beginning with adenine. The complex is probably involved in the transfer of the threonylcarbamoyl moiety of threonylcarbamoyl-AMP (TC-AMP) to the N6 group of A37. BUD32 has ATPase activity in the context of the EKC/KEOPS complex and likely plays a supporting role to the catalytic subunit KAE1. The EKC/KEOPS complex also promotes both telomere uncapping and telomere elongation. The complex is required for efficient recruitment of transcriptional coactivators.</text>
</comment>
<name>A0AA35QGD1_9HYPO</name>
<dbReference type="GO" id="GO:0005524">
    <property type="term" value="F:ATP binding"/>
    <property type="evidence" value="ECO:0007669"/>
    <property type="project" value="UniProtKB-UniRule"/>
</dbReference>
<evidence type="ECO:0000256" key="15">
    <source>
        <dbReference type="PROSITE-ProRule" id="PRU10141"/>
    </source>
</evidence>
<dbReference type="Gene3D" id="3.30.200.20">
    <property type="entry name" value="Phosphorylase Kinase, domain 1"/>
    <property type="match status" value="1"/>
</dbReference>
<feature type="domain" description="Protein kinase" evidence="16">
    <location>
        <begin position="56"/>
        <end position="472"/>
    </location>
</feature>
<evidence type="ECO:0000256" key="9">
    <source>
        <dbReference type="ARBA" id="ARBA00022777"/>
    </source>
</evidence>
<dbReference type="PROSITE" id="PS00107">
    <property type="entry name" value="PROTEIN_KINASE_ATP"/>
    <property type="match status" value="1"/>
</dbReference>
<sequence>MSFSESFSDDSGDDCESLPPARFRLVSLGDTEDLERYEKGGFHPVHLGDHYDDNRYKVIHKLGFGGFSTVWLAQDLVSRRLVALKIVVADDSAAVEAKTVYSHTLLSTLEDDTRFITYLRFFNIHGPNGDHLCLVLPVLGPSNYQLSHYFESRTTPQLARSVGLQTAAALSDLHSKGLVHGDLTPKNIIFRLSDRLRLNTCSIDEIYQIFGKPETAPLETETGDQIGSEAPTYIVKPVNFFASKKDVLGDQICLIDFDQSFKNGNPPSKLLGTPVEFLAPEVAIGRSPSQASDIWALGCTIMRLRSGIGIFSAYDIDSPVDLVRAMINAFGDLPKHWGTPLFDRDGRPTQDPKGKPLLDGYWNISLQQRISAIWDFPASLDESKGSFFVHNDDPDTKPYPCSLSHKIWRPAAVFIKGVFLNGYSNEVDEIIEMLPKISKHESDMLLDLLSTIFRFEPDERPTTNDLLTHPWFSITNEHFLLNEQATI</sequence>
<protein>
    <recommendedName>
        <fullName evidence="5">EKC/KEOPS complex subunit BUD32</fullName>
        <ecNumber evidence="3">2.7.11.1</ecNumber>
    </recommendedName>
    <alternativeName>
        <fullName evidence="11 12">Atypical Serine/threonine protein kinase BUD32</fullName>
    </alternativeName>
    <alternativeName>
        <fullName evidence="4">EKC/KEOPS complex subunit bud32</fullName>
    </alternativeName>
</protein>
<comment type="caution">
    <text evidence="17">The sequence shown here is derived from an EMBL/GenBank/DDBJ whole genome shotgun (WGS) entry which is preliminary data.</text>
</comment>
<dbReference type="PROSITE" id="PS00109">
    <property type="entry name" value="PROTEIN_KINASE_TYR"/>
    <property type="match status" value="1"/>
</dbReference>
<evidence type="ECO:0000256" key="5">
    <source>
        <dbReference type="ARBA" id="ARBA00019973"/>
    </source>
</evidence>
<evidence type="ECO:0000313" key="17">
    <source>
        <dbReference type="EMBL" id="CAI6101390.1"/>
    </source>
</evidence>
<dbReference type="EMBL" id="CABFNP030001360">
    <property type="protein sequence ID" value="CAI6101390.1"/>
    <property type="molecule type" value="Genomic_DNA"/>
</dbReference>
<dbReference type="InterPro" id="IPR051175">
    <property type="entry name" value="CLK_kinases"/>
</dbReference>
<dbReference type="Proteomes" id="UP001160390">
    <property type="component" value="Unassembled WGS sequence"/>
</dbReference>
<dbReference type="InterPro" id="IPR008266">
    <property type="entry name" value="Tyr_kinase_AS"/>
</dbReference>
<evidence type="ECO:0000256" key="10">
    <source>
        <dbReference type="ARBA" id="ARBA00022840"/>
    </source>
</evidence>
<comment type="catalytic activity">
    <reaction evidence="13">
        <text>L-threonyl-[protein] + ATP = O-phospho-L-threonyl-[protein] + ADP + H(+)</text>
        <dbReference type="Rhea" id="RHEA:46608"/>
        <dbReference type="Rhea" id="RHEA-COMP:11060"/>
        <dbReference type="Rhea" id="RHEA-COMP:11605"/>
        <dbReference type="ChEBI" id="CHEBI:15378"/>
        <dbReference type="ChEBI" id="CHEBI:30013"/>
        <dbReference type="ChEBI" id="CHEBI:30616"/>
        <dbReference type="ChEBI" id="CHEBI:61977"/>
        <dbReference type="ChEBI" id="CHEBI:456216"/>
        <dbReference type="EC" id="2.7.11.1"/>
    </reaction>
</comment>
<keyword evidence="10 15" id="KW-0067">ATP-binding</keyword>
<dbReference type="Gene3D" id="1.10.510.10">
    <property type="entry name" value="Transferase(Phosphotransferase) domain 1"/>
    <property type="match status" value="1"/>
</dbReference>
<evidence type="ECO:0000256" key="11">
    <source>
        <dbReference type="ARBA" id="ARBA00030980"/>
    </source>
</evidence>
<evidence type="ECO:0000256" key="4">
    <source>
        <dbReference type="ARBA" id="ARBA00013948"/>
    </source>
</evidence>
<feature type="binding site" evidence="15">
    <location>
        <position position="85"/>
    </location>
    <ligand>
        <name>ATP</name>
        <dbReference type="ChEBI" id="CHEBI:30616"/>
    </ligand>
</feature>
<evidence type="ECO:0000313" key="18">
    <source>
        <dbReference type="Proteomes" id="UP001160390"/>
    </source>
</evidence>
<dbReference type="SUPFAM" id="SSF56112">
    <property type="entry name" value="Protein kinase-like (PK-like)"/>
    <property type="match status" value="1"/>
</dbReference>
<dbReference type="InterPro" id="IPR011009">
    <property type="entry name" value="Kinase-like_dom_sf"/>
</dbReference>
<evidence type="ECO:0000256" key="13">
    <source>
        <dbReference type="ARBA" id="ARBA00047899"/>
    </source>
</evidence>
<gene>
    <name evidence="17" type="ORF">CCHLO57077_00006644</name>
</gene>
<dbReference type="SMART" id="SM00220">
    <property type="entry name" value="S_TKc"/>
    <property type="match status" value="1"/>
</dbReference>